<organism evidence="3 4">
    <name type="scientific">Zoogloea dura</name>
    <dbReference type="NCBI Taxonomy" id="2728840"/>
    <lineage>
        <taxon>Bacteria</taxon>
        <taxon>Pseudomonadati</taxon>
        <taxon>Pseudomonadota</taxon>
        <taxon>Betaproteobacteria</taxon>
        <taxon>Rhodocyclales</taxon>
        <taxon>Zoogloeaceae</taxon>
        <taxon>Zoogloea</taxon>
    </lineage>
</organism>
<dbReference type="SUPFAM" id="SSF51120">
    <property type="entry name" value="beta-Roll"/>
    <property type="match status" value="1"/>
</dbReference>
<dbReference type="InterPro" id="IPR010221">
    <property type="entry name" value="VCBS_dom"/>
</dbReference>
<feature type="domain" description="VWFA" evidence="2">
    <location>
        <begin position="815"/>
        <end position="1001"/>
    </location>
</feature>
<dbReference type="GO" id="GO:0005509">
    <property type="term" value="F:calcium ion binding"/>
    <property type="evidence" value="ECO:0007669"/>
    <property type="project" value="InterPro"/>
</dbReference>
<evidence type="ECO:0000259" key="2">
    <source>
        <dbReference type="PROSITE" id="PS50234"/>
    </source>
</evidence>
<dbReference type="Gene3D" id="2.60.40.2810">
    <property type="match status" value="1"/>
</dbReference>
<dbReference type="PROSITE" id="PS50234">
    <property type="entry name" value="VWFA"/>
    <property type="match status" value="1"/>
</dbReference>
<dbReference type="NCBIfam" id="TIGR01965">
    <property type="entry name" value="VCBS_repeat"/>
    <property type="match status" value="4"/>
</dbReference>
<dbReference type="SUPFAM" id="SSF53300">
    <property type="entry name" value="vWA-like"/>
    <property type="match status" value="1"/>
</dbReference>
<dbReference type="NCBIfam" id="TIGR03661">
    <property type="entry name" value="T1SS_VCA0849"/>
    <property type="match status" value="1"/>
</dbReference>
<evidence type="ECO:0000256" key="1">
    <source>
        <dbReference type="SAM" id="MobiDB-lite"/>
    </source>
</evidence>
<dbReference type="InterPro" id="IPR013783">
    <property type="entry name" value="Ig-like_fold"/>
</dbReference>
<dbReference type="CDD" id="cd00198">
    <property type="entry name" value="vWFA"/>
    <property type="match status" value="1"/>
</dbReference>
<dbReference type="InterPro" id="IPR019960">
    <property type="entry name" value="T1SS_VCA0849"/>
</dbReference>
<dbReference type="InterPro" id="IPR040853">
    <property type="entry name" value="RapA2_cadherin-like"/>
</dbReference>
<dbReference type="InterPro" id="IPR002035">
    <property type="entry name" value="VWF_A"/>
</dbReference>
<dbReference type="Pfam" id="PF17963">
    <property type="entry name" value="Big_9"/>
    <property type="match status" value="1"/>
</dbReference>
<dbReference type="InterPro" id="IPR011049">
    <property type="entry name" value="Serralysin-like_metalloprot_C"/>
</dbReference>
<evidence type="ECO:0000313" key="4">
    <source>
        <dbReference type="Proteomes" id="UP000580043"/>
    </source>
</evidence>
<dbReference type="SUPFAM" id="SSF56988">
    <property type="entry name" value="Anthrax protective antigen"/>
    <property type="match status" value="1"/>
</dbReference>
<dbReference type="SMART" id="SM00327">
    <property type="entry name" value="VWA"/>
    <property type="match status" value="1"/>
</dbReference>
<dbReference type="InterPro" id="IPR036465">
    <property type="entry name" value="vWFA_dom_sf"/>
</dbReference>
<evidence type="ECO:0000313" key="3">
    <source>
        <dbReference type="EMBL" id="NML26578.1"/>
    </source>
</evidence>
<feature type="non-terminal residue" evidence="3">
    <location>
        <position position="1"/>
    </location>
</feature>
<dbReference type="Proteomes" id="UP000580043">
    <property type="component" value="Unassembled WGS sequence"/>
</dbReference>
<dbReference type="PRINTS" id="PR00313">
    <property type="entry name" value="CABNDNGRPT"/>
</dbReference>
<dbReference type="Pfam" id="PF00353">
    <property type="entry name" value="HemolysinCabind"/>
    <property type="match status" value="1"/>
</dbReference>
<dbReference type="EMBL" id="JABBGA010000009">
    <property type="protein sequence ID" value="NML26578.1"/>
    <property type="molecule type" value="Genomic_DNA"/>
</dbReference>
<dbReference type="Pfam" id="PF13519">
    <property type="entry name" value="VWA_2"/>
    <property type="match status" value="1"/>
</dbReference>
<reference evidence="3 4" key="1">
    <citation type="submission" date="2020-04" db="EMBL/GenBank/DDBJ databases">
        <title>Zoogloea sp. G-4-1-14 isolated from soil.</title>
        <authorList>
            <person name="Dahal R.H."/>
        </authorList>
    </citation>
    <scope>NUCLEOTIDE SEQUENCE [LARGE SCALE GENOMIC DNA]</scope>
    <source>
        <strain evidence="3 4">G-4-1-14</strain>
    </source>
</reference>
<dbReference type="Pfam" id="PF17803">
    <property type="entry name" value="Cadherin_4"/>
    <property type="match status" value="4"/>
</dbReference>
<feature type="region of interest" description="Disordered" evidence="1">
    <location>
        <begin position="1"/>
        <end position="25"/>
    </location>
</feature>
<feature type="region of interest" description="Disordered" evidence="1">
    <location>
        <begin position="416"/>
        <end position="436"/>
    </location>
</feature>
<protein>
    <submittedName>
        <fullName evidence="3">Tandem-95 repeat protein</fullName>
    </submittedName>
</protein>
<dbReference type="InterPro" id="IPR001343">
    <property type="entry name" value="Hemolysn_Ca-bd"/>
</dbReference>
<keyword evidence="4" id="KW-1185">Reference proteome</keyword>
<comment type="caution">
    <text evidence="3">The sequence shown here is derived from an EMBL/GenBank/DDBJ whole genome shotgun (WGS) entry which is preliminary data.</text>
</comment>
<proteinExistence type="predicted"/>
<gene>
    <name evidence="3" type="ORF">HHL15_12555</name>
</gene>
<accession>A0A848G2Y0</accession>
<dbReference type="Gene3D" id="2.60.40.10">
    <property type="entry name" value="Immunoglobulins"/>
    <property type="match status" value="2"/>
</dbReference>
<dbReference type="RefSeq" id="WP_169146123.1">
    <property type="nucleotide sequence ID" value="NZ_JABBGA010000009.1"/>
</dbReference>
<name>A0A848G2Y0_9RHOO</name>
<feature type="compositionally biased region" description="Polar residues" evidence="1">
    <location>
        <begin position="416"/>
        <end position="426"/>
    </location>
</feature>
<sequence>LTVIGTNDGPTAVPDSASTDEDTPVTFPVLGNDTDPDGDTLTVTGASVDPAKGSVTVNPDGTLTFNPAPNFNGPVEVSYTISDGKGGTSTAIATITVNPVDNAPVAVDDSATTTEDAPVSRNALTGVLANDSDIDSASLVVSGVRTGTAGTFTDPGTAGVTLVGAYGSLLIHADGSYTYTPGAAAQALNTGDSVQDVFSYQLSDGSLTAIAQLSITVTGANDAAVITGTATGSVKEDTAGQLISTGTLAATDVDSPATFNAATTPGAYGSFSIAANGTWTYTLSNDAANVQALKEGDSRTETFTVTTADGTPRTVTVTVLGTNEAPTVSNVSASGNEDLPIPVTLTGSDVDGTVTSLTLADLPTHGTLYLDAAMTQPVSAGSALAATAGSVTLYFKPDANWNGSTEFHYSATDNNGATSSQATASIGVNPVNDPPVAIADNASTDQNTAVDHSAGTGVLTNDSDIDGGTLTVSHIAHDGGATLAVGPAGTTVGGSLGSLLIHADGSYTYTPGDGAKALTAGQAANDVFTYTVSDGNGGTATTTLTIHVTGQNDAPVIGGVATGSVTEDGVLTASGTLTIADPDAGQSSFVAQTTHGTYGTLSLQPNGTWTYSLDNASTNVQSLKEGQLVQEHVQVQSADGTVREIVIDVHGTNDAPVVSGATVHVSEEGLPGGQADSLGTTDTTNQTTASGVVTLSDVDGNALTLTLTAPTGSFTSNNVAITWTGNDSHTLVGSANGVEIVRATISDNGQYSVTLAGPIDHPDTTQEDTLNLPIGIKVSDGITSTLNTLTVVIEDDAPTATSVTQGVEVPPQDTNLLIILDNSASMNTLDGVNGTSRLQSAVASLQQLIDSYDNLGEVRVRIVTFNSTSNPNGTGSFWTTASAAKTLLDGVSTAGTTNYDAAIAAGQAAFGSTGKLASGQNVSYFLTDGAPNGGTEISGADITNWQNFLSANNITSFALGLGSANQVNLDPVAFNGLTNTDMNGQLITSYDQLSGTLQGTVGQSASGDILSGGLLGGTSGFGADGGHIESITVDGVTYTYDPTAADGAGSVTPSSGTGTGTYDAASHEFTIKTADGGTLLVNLSTGSYSYTPKATVTTPIVDGFSFVLVDKDGDHAGAEVTFNVSRTAENTIALTSTTTAISPTSLGLTGEYYGYNDSTSASITRTHTDDRTLGNLDHVSDMTTIVDGRSGTTVVGTYDAAPASGADATFSADKIDYGFGYSTTTSGTTTTVGAVDGNLGNNPTVGADLAVNSGALYNFLRGGTAGSDAGTLTTTTGLGYTTDSGLRFVGLMNVAGGNYDIRITADDGFRINVDGQTVAMFDNIQSPTTRVFQNVGMESGLHPIEILYWEQGGNARLRIEVKLHSEADTAYKTLGTDDFALFTPTSAPTLSETQDIIESSTQNGSWLVQTGAQTDGTDANDHITGSTGQDIINGGLGNDVIIGGANENTISGGAGNDTLTGGLGSDVFKWSLGDAGTTSQPAIDAITDFNKAAPLDGGDVLDLRELLQGESHTGTAVGNLDSYLHFERAGTDTVVHISSSGGYTGGTFNAGATDQKIVLQGVDLTNSGALSNDSQIIQDLLTKGKLSAD</sequence>
<dbReference type="NCBIfam" id="NF012211">
    <property type="entry name" value="tand_rpt_95"/>
    <property type="match status" value="3"/>
</dbReference>
<dbReference type="Gene3D" id="3.40.50.410">
    <property type="entry name" value="von Willebrand factor, type A domain"/>
    <property type="match status" value="1"/>
</dbReference>